<dbReference type="InterPro" id="IPR000742">
    <property type="entry name" value="EGF"/>
</dbReference>
<dbReference type="PANTHER" id="PTHR24033:SF193">
    <property type="entry name" value="NETRIN-G1-RELATED"/>
    <property type="match status" value="1"/>
</dbReference>
<accession>A0A817Z026</accession>
<dbReference type="PANTHER" id="PTHR24033">
    <property type="entry name" value="EGF-LIKE DOMAIN-CONTAINING PROTEIN"/>
    <property type="match status" value="1"/>
</dbReference>
<comment type="caution">
    <text evidence="8">The sequence shown here is derived from an EMBL/GenBank/DDBJ whole genome shotgun (WGS) entry which is preliminary data.</text>
</comment>
<keyword evidence="2" id="KW-0245">EGF-like domain</keyword>
<dbReference type="CDD" id="cd00054">
    <property type="entry name" value="EGF_CA"/>
    <property type="match status" value="1"/>
</dbReference>
<protein>
    <submittedName>
        <fullName evidence="8">Uncharacterized protein</fullName>
    </submittedName>
</protein>
<evidence type="ECO:0000313" key="8">
    <source>
        <dbReference type="EMBL" id="CAF3384741.1"/>
    </source>
</evidence>
<feature type="domain" description="Laminin G" evidence="5">
    <location>
        <begin position="443"/>
        <end position="606"/>
    </location>
</feature>
<evidence type="ECO:0000259" key="6">
    <source>
        <dbReference type="PROSITE" id="PS50026"/>
    </source>
</evidence>
<dbReference type="Gene3D" id="2.10.25.10">
    <property type="entry name" value="Laminin"/>
    <property type="match status" value="2"/>
</dbReference>
<dbReference type="CDD" id="cd00110">
    <property type="entry name" value="LamG"/>
    <property type="match status" value="1"/>
</dbReference>
<dbReference type="EMBL" id="CAJNYD010000117">
    <property type="protein sequence ID" value="CAF3217443.1"/>
    <property type="molecule type" value="Genomic_DNA"/>
</dbReference>
<gene>
    <name evidence="7" type="ORF">LUA448_LOCUS3084</name>
    <name evidence="8" type="ORF">TIS948_LOCUS26276</name>
</gene>
<keyword evidence="4" id="KW-1133">Transmembrane helix</keyword>
<dbReference type="InterPro" id="IPR000152">
    <property type="entry name" value="EGF-type_Asp/Asn_hydroxyl_site"/>
</dbReference>
<sequence length="1005" mass="116474">MNLTIHVRNLNDNSPEFLTENFTRLLYLFYPSMNTILYKIDFIDKDQSNLTYEIINDISSTYTLRTYSDSIELLLNRPILNNRQDNLIIRIWDDNIFFSDLDLSIIYLHDEIDFPTITSQTIQGYINFEENFLPINLGQLFIENHAQYEYIHFNLIADKNFFLKQLSNNQTELYFKSLHQTASTEYRIRLTVMAIPKPIPGLVLQNNTQIFFPSNIQFQTINIQLRSIYRDMLDRTISLLINIPSNLTYEQFIIHNLSSIRQHLAEITDVNIDHVHIYAHELKQNQIELLVSILHSISKHYIHKKVLYNQLKSSTNIFEKILLNQCDADSCENNAHCTSYISLLYNQYKYFYSNTYQSLIPKYQWNIKCLCMNSFYGERCELKHDKQSPCSSNPCSLMERCIEESSTLYSCQCVNELCNDNIVLDDNSFECINVNSPTCRDASNALTFNGHSLVRINFTTNMPLRIEVAFSFRTQSTDGKLLELMYFNATKTTHDLIIIQIINGYLNVDYNENILLQLNQLLINDGLWHDIYFSIDYSHYYYLIRLDHVFSDKILLSQQIHSDILVQLMIGSDFKGCLDNITFNHEMIFLEQKNDSIEFIGTNKGCLLTEIVRKYSKTNDICSLYHPCYHGGICTNHGLSFTCNCSQSRFAGDQCQLDLYPCQSHPCQYHEQCIPLLTDSNQLFTCVMSIVPLSVSIKRYLYIVFIVPLFMCILSVLAICHCRKRKDNSIKSKPLVSAPLLINKRSSSTDPIENPTQTLLKLNYNGRQTFETMSYGDNNGHRNLIMDYLNNRNNQQAYQSLNRRSYDSKSYSTSDQMTVPSDEPFINDSATDYDNAYIPQAKELFDYSLSPINYFNAQNADNQISYQVRLNSLSNLTENFAEENYLNLTESSDVSNNNNDRILLSSSNANRDHEYSCLINHNGMCTSVSSLPKAAIYARIVKTHKLTNTGLDNIECHRLSSTVNPAPIQFLRQVKNDDMKTSNATDGQHHRRKSNRLSSFFQTDV</sequence>
<dbReference type="InterPro" id="IPR051830">
    <property type="entry name" value="NOTCH_homolog"/>
</dbReference>
<name>A0A817Z026_9BILA</name>
<dbReference type="Gene3D" id="2.60.120.200">
    <property type="match status" value="1"/>
</dbReference>
<organism evidence="8 9">
    <name type="scientific">Rotaria socialis</name>
    <dbReference type="NCBI Taxonomy" id="392032"/>
    <lineage>
        <taxon>Eukaryota</taxon>
        <taxon>Metazoa</taxon>
        <taxon>Spiralia</taxon>
        <taxon>Gnathifera</taxon>
        <taxon>Rotifera</taxon>
        <taxon>Eurotatoria</taxon>
        <taxon>Bdelloidea</taxon>
        <taxon>Philodinida</taxon>
        <taxon>Philodinidae</taxon>
        <taxon>Rotaria</taxon>
    </lineage>
</organism>
<comment type="caution">
    <text evidence="2">Lacks conserved residue(s) required for the propagation of feature annotation.</text>
</comment>
<proteinExistence type="predicted"/>
<keyword evidence="1" id="KW-1015">Disulfide bond</keyword>
<evidence type="ECO:0000256" key="1">
    <source>
        <dbReference type="ARBA" id="ARBA00023157"/>
    </source>
</evidence>
<evidence type="ECO:0000256" key="3">
    <source>
        <dbReference type="SAM" id="MobiDB-lite"/>
    </source>
</evidence>
<dbReference type="PROSITE" id="PS00010">
    <property type="entry name" value="ASX_HYDROXYL"/>
    <property type="match status" value="1"/>
</dbReference>
<dbReference type="InterPro" id="IPR013320">
    <property type="entry name" value="ConA-like_dom_sf"/>
</dbReference>
<evidence type="ECO:0000313" key="9">
    <source>
        <dbReference type="Proteomes" id="UP000663825"/>
    </source>
</evidence>
<feature type="compositionally biased region" description="Polar residues" evidence="3">
    <location>
        <begin position="803"/>
        <end position="819"/>
    </location>
</feature>
<dbReference type="SMART" id="SM00282">
    <property type="entry name" value="LamG"/>
    <property type="match status" value="1"/>
</dbReference>
<evidence type="ECO:0000256" key="4">
    <source>
        <dbReference type="SAM" id="Phobius"/>
    </source>
</evidence>
<dbReference type="OrthoDB" id="10053659at2759"/>
<feature type="region of interest" description="Disordered" evidence="3">
    <location>
        <begin position="979"/>
        <end position="1005"/>
    </location>
</feature>
<feature type="region of interest" description="Disordered" evidence="3">
    <location>
        <begin position="803"/>
        <end position="826"/>
    </location>
</feature>
<dbReference type="EMBL" id="CAJNXB010004624">
    <property type="protein sequence ID" value="CAF3384741.1"/>
    <property type="molecule type" value="Genomic_DNA"/>
</dbReference>
<evidence type="ECO:0000259" key="5">
    <source>
        <dbReference type="PROSITE" id="PS50025"/>
    </source>
</evidence>
<dbReference type="PROSITE" id="PS50025">
    <property type="entry name" value="LAM_G_DOMAIN"/>
    <property type="match status" value="1"/>
</dbReference>
<dbReference type="Pfam" id="PF02210">
    <property type="entry name" value="Laminin_G_2"/>
    <property type="match status" value="1"/>
</dbReference>
<dbReference type="SUPFAM" id="SSF49899">
    <property type="entry name" value="Concanavalin A-like lectins/glucanases"/>
    <property type="match status" value="1"/>
</dbReference>
<dbReference type="Proteomes" id="UP000663833">
    <property type="component" value="Unassembled WGS sequence"/>
</dbReference>
<reference evidence="8" key="1">
    <citation type="submission" date="2021-02" db="EMBL/GenBank/DDBJ databases">
        <authorList>
            <person name="Nowell W R."/>
        </authorList>
    </citation>
    <scope>NUCLEOTIDE SEQUENCE</scope>
</reference>
<evidence type="ECO:0000313" key="7">
    <source>
        <dbReference type="EMBL" id="CAF3217443.1"/>
    </source>
</evidence>
<keyword evidence="4" id="KW-0472">Membrane</keyword>
<evidence type="ECO:0000256" key="2">
    <source>
        <dbReference type="PROSITE-ProRule" id="PRU00076"/>
    </source>
</evidence>
<dbReference type="InterPro" id="IPR001791">
    <property type="entry name" value="Laminin_G"/>
</dbReference>
<feature type="transmembrane region" description="Helical" evidence="4">
    <location>
        <begin position="700"/>
        <end position="722"/>
    </location>
</feature>
<dbReference type="PROSITE" id="PS50026">
    <property type="entry name" value="EGF_3"/>
    <property type="match status" value="1"/>
</dbReference>
<dbReference type="AlphaFoldDB" id="A0A817Z026"/>
<keyword evidence="4" id="KW-0812">Transmembrane</keyword>
<dbReference type="SMART" id="SM00181">
    <property type="entry name" value="EGF"/>
    <property type="match status" value="2"/>
</dbReference>
<feature type="compositionally biased region" description="Polar residues" evidence="3">
    <location>
        <begin position="996"/>
        <end position="1005"/>
    </location>
</feature>
<feature type="domain" description="EGF-like" evidence="6">
    <location>
        <begin position="618"/>
        <end position="656"/>
    </location>
</feature>
<dbReference type="Proteomes" id="UP000663825">
    <property type="component" value="Unassembled WGS sequence"/>
</dbReference>